<feature type="compositionally biased region" description="Low complexity" evidence="1">
    <location>
        <begin position="8"/>
        <end position="30"/>
    </location>
</feature>
<gene>
    <name evidence="2" type="ORF">GTA08_BOTSDO06499</name>
</gene>
<protein>
    <submittedName>
        <fullName evidence="2">Ankyrin repeat and MYND domain-containing protein 2</fullName>
    </submittedName>
</protein>
<sequence>MPSGPNGSSDAPSTTNNNSSSNSSTATTNPQGAENQPPTTTTATPSPKNLDVAIFDPFSRIRARTWLHDRSERDTYKLLIDAYRLRMEDNYKFQGYIDIDCVLSGEVPTSIRGLTRFLRRLHKRAPDLLPSWWDTGKDDECKRIGMTSGAWEYLGHAVEKADIMEHYGDPYMPMQLRMFAEPICGSHPSGHDREVTL</sequence>
<dbReference type="EMBL" id="WWBZ02000040">
    <property type="protein sequence ID" value="KAF4305393.1"/>
    <property type="molecule type" value="Genomic_DNA"/>
</dbReference>
<evidence type="ECO:0000313" key="2">
    <source>
        <dbReference type="EMBL" id="KAF4305393.1"/>
    </source>
</evidence>
<organism evidence="2 3">
    <name type="scientific">Botryosphaeria dothidea</name>
    <dbReference type="NCBI Taxonomy" id="55169"/>
    <lineage>
        <taxon>Eukaryota</taxon>
        <taxon>Fungi</taxon>
        <taxon>Dikarya</taxon>
        <taxon>Ascomycota</taxon>
        <taxon>Pezizomycotina</taxon>
        <taxon>Dothideomycetes</taxon>
        <taxon>Dothideomycetes incertae sedis</taxon>
        <taxon>Botryosphaeriales</taxon>
        <taxon>Botryosphaeriaceae</taxon>
        <taxon>Botryosphaeria</taxon>
    </lineage>
</organism>
<evidence type="ECO:0000313" key="3">
    <source>
        <dbReference type="Proteomes" id="UP000572817"/>
    </source>
</evidence>
<proteinExistence type="predicted"/>
<comment type="caution">
    <text evidence="2">The sequence shown here is derived from an EMBL/GenBank/DDBJ whole genome shotgun (WGS) entry which is preliminary data.</text>
</comment>
<dbReference type="OrthoDB" id="432970at2759"/>
<accession>A0A8H4ISF5</accession>
<feature type="region of interest" description="Disordered" evidence="1">
    <location>
        <begin position="1"/>
        <end position="49"/>
    </location>
</feature>
<keyword evidence="3" id="KW-1185">Reference proteome</keyword>
<dbReference type="Proteomes" id="UP000572817">
    <property type="component" value="Unassembled WGS sequence"/>
</dbReference>
<name>A0A8H4ISF5_9PEZI</name>
<dbReference type="AlphaFoldDB" id="A0A8H4ISF5"/>
<feature type="compositionally biased region" description="Low complexity" evidence="1">
    <location>
        <begin position="37"/>
        <end position="47"/>
    </location>
</feature>
<evidence type="ECO:0000256" key="1">
    <source>
        <dbReference type="SAM" id="MobiDB-lite"/>
    </source>
</evidence>
<reference evidence="2" key="1">
    <citation type="submission" date="2020-04" db="EMBL/GenBank/DDBJ databases">
        <title>Genome Assembly and Annotation of Botryosphaeria dothidea sdau 11-99, a Latent Pathogen of Apple Fruit Ring Rot in China.</title>
        <authorList>
            <person name="Yu C."/>
            <person name="Diao Y."/>
            <person name="Lu Q."/>
            <person name="Zhao J."/>
            <person name="Cui S."/>
            <person name="Peng C."/>
            <person name="He B."/>
            <person name="Liu H."/>
        </authorList>
    </citation>
    <scope>NUCLEOTIDE SEQUENCE [LARGE SCALE GENOMIC DNA]</scope>
    <source>
        <strain evidence="2">Sdau11-99</strain>
    </source>
</reference>